<organism evidence="2 3">
    <name type="scientific">Jannaschia ovalis</name>
    <dbReference type="NCBI Taxonomy" id="3038773"/>
    <lineage>
        <taxon>Bacteria</taxon>
        <taxon>Pseudomonadati</taxon>
        <taxon>Pseudomonadota</taxon>
        <taxon>Alphaproteobacteria</taxon>
        <taxon>Rhodobacterales</taxon>
        <taxon>Roseobacteraceae</taxon>
        <taxon>Jannaschia</taxon>
    </lineage>
</organism>
<name>A0ABY8LGJ6_9RHOB</name>
<feature type="compositionally biased region" description="Basic and acidic residues" evidence="1">
    <location>
        <begin position="364"/>
        <end position="392"/>
    </location>
</feature>
<keyword evidence="3" id="KW-1185">Reference proteome</keyword>
<sequence>MAETKSVADIEREIEAERGALARSLEDLQARFAPEQIADTAKDYLRENGGQIAAKAGNTLKENPVGAILTGVGVAMMIAGRSRKKPGYDRWAATHDEHAPDWGRKRGAADAAGTPPQPAWDRSAKPAAPGLRQEAPPMAGFDARLARAEGDAEEPSRWDAAAAQARALRDKAAAALHGLEEKVRGSEDPGRSRDAFLRGAREGYAAASAREARLKAPDIPSRGRYRASAELRNRITEGTEDMSDDARDRVIRARQKAHDAQAAVEERLGDYAARGRRGYDAQPLIGGLLAFGLGAAIGAALPRTRREDEMLGEYRDRAFEEADRIFRTEAAKLQAVAEAALNEARDVADEAMRDAKRQTPTGREAVDRVEETAEAAAERIKSAAEDEAEKQKLGSSLN</sequence>
<feature type="compositionally biased region" description="Basic and acidic residues" evidence="1">
    <location>
        <begin position="144"/>
        <end position="157"/>
    </location>
</feature>
<dbReference type="Proteomes" id="UP001243420">
    <property type="component" value="Chromosome"/>
</dbReference>
<reference evidence="2 3" key="1">
    <citation type="submission" date="2023-04" db="EMBL/GenBank/DDBJ databases">
        <title>Jannaschia ovalis sp. nov., a marine bacterium isolated from sea tidal flat.</title>
        <authorList>
            <person name="Kwon D.Y."/>
            <person name="Kim J.-J."/>
        </authorList>
    </citation>
    <scope>NUCLEOTIDE SEQUENCE [LARGE SCALE GENOMIC DNA]</scope>
    <source>
        <strain evidence="2 3">GRR-S6-38</strain>
    </source>
</reference>
<dbReference type="RefSeq" id="WP_279966342.1">
    <property type="nucleotide sequence ID" value="NZ_CP122537.1"/>
</dbReference>
<evidence type="ECO:0000256" key="1">
    <source>
        <dbReference type="SAM" id="MobiDB-lite"/>
    </source>
</evidence>
<feature type="region of interest" description="Disordered" evidence="1">
    <location>
        <begin position="350"/>
        <end position="398"/>
    </location>
</feature>
<feature type="region of interest" description="Disordered" evidence="1">
    <location>
        <begin position="84"/>
        <end position="164"/>
    </location>
</feature>
<feature type="compositionally biased region" description="Basic and acidic residues" evidence="1">
    <location>
        <begin position="86"/>
        <end position="108"/>
    </location>
</feature>
<accession>A0ABY8LGJ6</accession>
<evidence type="ECO:0000313" key="2">
    <source>
        <dbReference type="EMBL" id="WGH79470.1"/>
    </source>
</evidence>
<gene>
    <name evidence="2" type="ORF">P8627_04165</name>
</gene>
<protein>
    <submittedName>
        <fullName evidence="2">DUF3618 domain-containing protein</fullName>
    </submittedName>
</protein>
<proteinExistence type="predicted"/>
<dbReference type="InterPro" id="IPR022062">
    <property type="entry name" value="DUF3618"/>
</dbReference>
<evidence type="ECO:0000313" key="3">
    <source>
        <dbReference type="Proteomes" id="UP001243420"/>
    </source>
</evidence>
<dbReference type="EMBL" id="CP122537">
    <property type="protein sequence ID" value="WGH79470.1"/>
    <property type="molecule type" value="Genomic_DNA"/>
</dbReference>
<dbReference type="Pfam" id="PF12277">
    <property type="entry name" value="DUF3618"/>
    <property type="match status" value="1"/>
</dbReference>